<accession>A0A7C1PCH7</accession>
<comment type="catalytic activity">
    <reaction evidence="6">
        <text>CMP + ATP = CDP + ADP</text>
        <dbReference type="Rhea" id="RHEA:11600"/>
        <dbReference type="ChEBI" id="CHEBI:30616"/>
        <dbReference type="ChEBI" id="CHEBI:58069"/>
        <dbReference type="ChEBI" id="CHEBI:60377"/>
        <dbReference type="ChEBI" id="CHEBI:456216"/>
        <dbReference type="EC" id="2.7.4.25"/>
    </reaction>
</comment>
<dbReference type="GO" id="GO:0005524">
    <property type="term" value="F:ATP binding"/>
    <property type="evidence" value="ECO:0007669"/>
    <property type="project" value="UniProtKB-UniRule"/>
</dbReference>
<evidence type="ECO:0000256" key="1">
    <source>
        <dbReference type="ARBA" id="ARBA00022490"/>
    </source>
</evidence>
<keyword evidence="5 6" id="KW-0067">ATP-binding</keyword>
<keyword evidence="1 6" id="KW-0963">Cytoplasm</keyword>
<keyword evidence="3 6" id="KW-0547">Nucleotide-binding</keyword>
<evidence type="ECO:0000256" key="3">
    <source>
        <dbReference type="ARBA" id="ARBA00022741"/>
    </source>
</evidence>
<reference evidence="7" key="1">
    <citation type="journal article" date="2020" name="mSystems">
        <title>Genome- and Community-Level Interaction Insights into Carbon Utilization and Element Cycling Functions of Hydrothermarchaeota in Hydrothermal Sediment.</title>
        <authorList>
            <person name="Zhou Z."/>
            <person name="Liu Y."/>
            <person name="Xu W."/>
            <person name="Pan J."/>
            <person name="Luo Z.H."/>
            <person name="Li M."/>
        </authorList>
    </citation>
    <scope>NUCLEOTIDE SEQUENCE [LARGE SCALE GENOMIC DNA]</scope>
    <source>
        <strain evidence="7">SpSt-25</strain>
    </source>
</reference>
<dbReference type="GO" id="GO:0005737">
    <property type="term" value="C:cytoplasm"/>
    <property type="evidence" value="ECO:0007669"/>
    <property type="project" value="UniProtKB-SubCell"/>
</dbReference>
<proteinExistence type="inferred from homology"/>
<dbReference type="GO" id="GO:0016301">
    <property type="term" value="F:kinase activity"/>
    <property type="evidence" value="ECO:0007669"/>
    <property type="project" value="UniProtKB-KW"/>
</dbReference>
<dbReference type="NCBIfam" id="TIGR02173">
    <property type="entry name" value="cyt_kin_arch"/>
    <property type="match status" value="1"/>
</dbReference>
<dbReference type="EMBL" id="DSKP01000120">
    <property type="protein sequence ID" value="HEB48827.1"/>
    <property type="molecule type" value="Genomic_DNA"/>
</dbReference>
<gene>
    <name evidence="6" type="primary">cmk</name>
    <name evidence="7" type="ORF">ENP77_03425</name>
</gene>
<keyword evidence="2 6" id="KW-0808">Transferase</keyword>
<name>A0A7C1PCH7_THEPE</name>
<dbReference type="Gene3D" id="3.40.50.300">
    <property type="entry name" value="P-loop containing nucleotide triphosphate hydrolases"/>
    <property type="match status" value="1"/>
</dbReference>
<evidence type="ECO:0000313" key="7">
    <source>
        <dbReference type="EMBL" id="HEB48827.1"/>
    </source>
</evidence>
<comment type="similarity">
    <text evidence="6">Belongs to the cytidylate kinase family. Type 2 subfamily.</text>
</comment>
<comment type="subcellular location">
    <subcellularLocation>
        <location evidence="6">Cytoplasm</location>
    </subcellularLocation>
</comment>
<evidence type="ECO:0000256" key="2">
    <source>
        <dbReference type="ARBA" id="ARBA00022679"/>
    </source>
</evidence>
<dbReference type="Pfam" id="PF13189">
    <property type="entry name" value="Cytidylate_kin2"/>
    <property type="match status" value="1"/>
</dbReference>
<dbReference type="InterPro" id="IPR027417">
    <property type="entry name" value="P-loop_NTPase"/>
</dbReference>
<dbReference type="GO" id="GO:0006220">
    <property type="term" value="P:pyrimidine nucleotide metabolic process"/>
    <property type="evidence" value="ECO:0007669"/>
    <property type="project" value="UniProtKB-UniRule"/>
</dbReference>
<evidence type="ECO:0000256" key="5">
    <source>
        <dbReference type="ARBA" id="ARBA00022840"/>
    </source>
</evidence>
<evidence type="ECO:0000256" key="6">
    <source>
        <dbReference type="HAMAP-Rule" id="MF_00239"/>
    </source>
</evidence>
<evidence type="ECO:0000256" key="4">
    <source>
        <dbReference type="ARBA" id="ARBA00022777"/>
    </source>
</evidence>
<dbReference type="HAMAP" id="MF_00239">
    <property type="entry name" value="Cytidyl_kinase_type2"/>
    <property type="match status" value="1"/>
</dbReference>
<dbReference type="GO" id="GO:0016776">
    <property type="term" value="F:phosphotransferase activity, phosphate group as acceptor"/>
    <property type="evidence" value="ECO:0007669"/>
    <property type="project" value="InterPro"/>
</dbReference>
<protein>
    <recommendedName>
        <fullName evidence="6">Cytidylate kinase</fullName>
        <shortName evidence="6">CK</shortName>
        <ecNumber evidence="6">2.7.4.25</ecNumber>
    </recommendedName>
    <alternativeName>
        <fullName evidence="6">Cytidine monophosphate kinase</fullName>
        <shortName evidence="6">CMP kinase</shortName>
    </alternativeName>
</protein>
<dbReference type="AlphaFoldDB" id="A0A7C1PCH7"/>
<comment type="caution">
    <text evidence="7">The sequence shown here is derived from an EMBL/GenBank/DDBJ whole genome shotgun (WGS) entry which is preliminary data.</text>
</comment>
<dbReference type="InterPro" id="IPR011892">
    <property type="entry name" value="Cyt_kin_arch"/>
</dbReference>
<dbReference type="SUPFAM" id="SSF52540">
    <property type="entry name" value="P-loop containing nucleoside triphosphate hydrolases"/>
    <property type="match status" value="1"/>
</dbReference>
<keyword evidence="4 6" id="KW-0418">Kinase</keyword>
<feature type="binding site" evidence="6">
    <location>
        <begin position="10"/>
        <end position="18"/>
    </location>
    <ligand>
        <name>ATP</name>
        <dbReference type="ChEBI" id="CHEBI:30616"/>
    </ligand>
</feature>
<sequence>MACLVVAVSGTPGSGKTTYARFIAEKYSLRYVSSGALFRRLAEERGVGFLELHRLAEQSEEIDLEVDRRALQEASKGCVVVEGHLSVWVLKNVAHVKIIFDAPLEERARRIAARDGKSLGEAISEIRRREESNRRRALKYYGFDIRDYTVADLVINTGLLGENAVKEILLCFFENLRRSRPEIFCEH</sequence>
<comment type="catalytic activity">
    <reaction evidence="6">
        <text>dCMP + ATP = dCDP + ADP</text>
        <dbReference type="Rhea" id="RHEA:25094"/>
        <dbReference type="ChEBI" id="CHEBI:30616"/>
        <dbReference type="ChEBI" id="CHEBI:57566"/>
        <dbReference type="ChEBI" id="CHEBI:58593"/>
        <dbReference type="ChEBI" id="CHEBI:456216"/>
        <dbReference type="EC" id="2.7.4.25"/>
    </reaction>
</comment>
<organism evidence="7">
    <name type="scientific">Thermofilum pendens</name>
    <dbReference type="NCBI Taxonomy" id="2269"/>
    <lineage>
        <taxon>Archaea</taxon>
        <taxon>Thermoproteota</taxon>
        <taxon>Thermoprotei</taxon>
        <taxon>Thermofilales</taxon>
        <taxon>Thermofilaceae</taxon>
        <taxon>Thermofilum</taxon>
    </lineage>
</organism>
<dbReference type="EC" id="2.7.4.25" evidence="6"/>